<sequence>MAKDTDFEKADKEAGVEVLPAKQDNTPVPMTAGGVPVNVVHFRDQLVRQYHEGAPSLIKRLREAGKEDIESLLVALIDEVVTETDHLLGNELVATQNGDLRDSSIISFKRTEALEKAIKAVQAKQEFERTGGIDVDSPAMVTVFKFFMSKTKEAMDRMGVGAEMNDLFFSTLSDVTGDWKKELRAEFEALKS</sequence>
<gene>
    <name evidence="2" type="ORF">S01H4_40917</name>
</gene>
<feature type="region of interest" description="Disordered" evidence="1">
    <location>
        <begin position="1"/>
        <end position="30"/>
    </location>
</feature>
<protein>
    <submittedName>
        <fullName evidence="2">Uncharacterized protein</fullName>
    </submittedName>
</protein>
<reference evidence="2" key="1">
    <citation type="journal article" date="2014" name="Front. Microbiol.">
        <title>High frequency of phylogenetically diverse reductive dehalogenase-homologous genes in deep subseafloor sedimentary metagenomes.</title>
        <authorList>
            <person name="Kawai M."/>
            <person name="Futagami T."/>
            <person name="Toyoda A."/>
            <person name="Takaki Y."/>
            <person name="Nishi S."/>
            <person name="Hori S."/>
            <person name="Arai W."/>
            <person name="Tsubouchi T."/>
            <person name="Morono Y."/>
            <person name="Uchiyama I."/>
            <person name="Ito T."/>
            <person name="Fujiyama A."/>
            <person name="Inagaki F."/>
            <person name="Takami H."/>
        </authorList>
    </citation>
    <scope>NUCLEOTIDE SEQUENCE</scope>
    <source>
        <strain evidence="2">Expedition CK06-06</strain>
    </source>
</reference>
<feature type="compositionally biased region" description="Basic and acidic residues" evidence="1">
    <location>
        <begin position="1"/>
        <end position="15"/>
    </location>
</feature>
<evidence type="ECO:0000313" key="2">
    <source>
        <dbReference type="EMBL" id="GAG95169.1"/>
    </source>
</evidence>
<name>X1BGX4_9ZZZZ</name>
<dbReference type="EMBL" id="BART01022341">
    <property type="protein sequence ID" value="GAG95169.1"/>
    <property type="molecule type" value="Genomic_DNA"/>
</dbReference>
<comment type="caution">
    <text evidence="2">The sequence shown here is derived from an EMBL/GenBank/DDBJ whole genome shotgun (WGS) entry which is preliminary data.</text>
</comment>
<organism evidence="2">
    <name type="scientific">marine sediment metagenome</name>
    <dbReference type="NCBI Taxonomy" id="412755"/>
    <lineage>
        <taxon>unclassified sequences</taxon>
        <taxon>metagenomes</taxon>
        <taxon>ecological metagenomes</taxon>
    </lineage>
</organism>
<evidence type="ECO:0000256" key="1">
    <source>
        <dbReference type="SAM" id="MobiDB-lite"/>
    </source>
</evidence>
<proteinExistence type="predicted"/>
<accession>X1BGX4</accession>
<dbReference type="AlphaFoldDB" id="X1BGX4"/>